<dbReference type="EMBL" id="CP037920">
    <property type="protein sequence ID" value="QDT99907.1"/>
    <property type="molecule type" value="Genomic_DNA"/>
</dbReference>
<dbReference type="AlphaFoldDB" id="A0A517W3S5"/>
<gene>
    <name evidence="2" type="ORF">V144x_54210</name>
</gene>
<name>A0A517W3S5_9PLAN</name>
<sequence length="83" mass="9388">MIAQTPNPLNEGGGPMAEPINKTDKKRPVNNKNPRRGDPCPNKKCMGKLSSYSQSRTENGRIYFLSCARCNFKPKNNKEFKPF</sequence>
<accession>A0A517W3S5</accession>
<evidence type="ECO:0000313" key="3">
    <source>
        <dbReference type="Proteomes" id="UP000318704"/>
    </source>
</evidence>
<proteinExistence type="predicted"/>
<dbReference type="KEGG" id="gaw:V144x_54210"/>
<organism evidence="2 3">
    <name type="scientific">Gimesia aquarii</name>
    <dbReference type="NCBI Taxonomy" id="2527964"/>
    <lineage>
        <taxon>Bacteria</taxon>
        <taxon>Pseudomonadati</taxon>
        <taxon>Planctomycetota</taxon>
        <taxon>Planctomycetia</taxon>
        <taxon>Planctomycetales</taxon>
        <taxon>Planctomycetaceae</taxon>
        <taxon>Gimesia</taxon>
    </lineage>
</organism>
<evidence type="ECO:0000313" key="2">
    <source>
        <dbReference type="EMBL" id="QDT99907.1"/>
    </source>
</evidence>
<evidence type="ECO:0000256" key="1">
    <source>
        <dbReference type="SAM" id="MobiDB-lite"/>
    </source>
</evidence>
<protein>
    <submittedName>
        <fullName evidence="2">Uncharacterized protein</fullName>
    </submittedName>
</protein>
<dbReference type="RefSeq" id="WP_144989828.1">
    <property type="nucleotide sequence ID" value="NZ_CP037920.1"/>
</dbReference>
<reference evidence="2 3" key="1">
    <citation type="submission" date="2019-03" db="EMBL/GenBank/DDBJ databases">
        <title>Deep-cultivation of Planctomycetes and their phenomic and genomic characterization uncovers novel biology.</title>
        <authorList>
            <person name="Wiegand S."/>
            <person name="Jogler M."/>
            <person name="Boedeker C."/>
            <person name="Pinto D."/>
            <person name="Vollmers J."/>
            <person name="Rivas-Marin E."/>
            <person name="Kohn T."/>
            <person name="Peeters S.H."/>
            <person name="Heuer A."/>
            <person name="Rast P."/>
            <person name="Oberbeckmann S."/>
            <person name="Bunk B."/>
            <person name="Jeske O."/>
            <person name="Meyerdierks A."/>
            <person name="Storesund J.E."/>
            <person name="Kallscheuer N."/>
            <person name="Luecker S."/>
            <person name="Lage O.M."/>
            <person name="Pohl T."/>
            <person name="Merkel B.J."/>
            <person name="Hornburger P."/>
            <person name="Mueller R.-W."/>
            <person name="Bruemmer F."/>
            <person name="Labrenz M."/>
            <person name="Spormann A.M."/>
            <person name="Op den Camp H."/>
            <person name="Overmann J."/>
            <person name="Amann R."/>
            <person name="Jetten M.S.M."/>
            <person name="Mascher T."/>
            <person name="Medema M.H."/>
            <person name="Devos D.P."/>
            <person name="Kaster A.-K."/>
            <person name="Ovreas L."/>
            <person name="Rohde M."/>
            <person name="Galperin M.Y."/>
            <person name="Jogler C."/>
        </authorList>
    </citation>
    <scope>NUCLEOTIDE SEQUENCE [LARGE SCALE GENOMIC DNA]</scope>
    <source>
        <strain evidence="2 3">V144</strain>
    </source>
</reference>
<dbReference type="Proteomes" id="UP000318704">
    <property type="component" value="Chromosome"/>
</dbReference>
<feature type="region of interest" description="Disordered" evidence="1">
    <location>
        <begin position="1"/>
        <end position="56"/>
    </location>
</feature>